<dbReference type="GO" id="GO:1990904">
    <property type="term" value="C:ribonucleoprotein complex"/>
    <property type="evidence" value="ECO:0007669"/>
    <property type="project" value="UniProtKB-KW"/>
</dbReference>
<evidence type="ECO:0000313" key="7">
    <source>
        <dbReference type="Proteomes" id="UP000887568"/>
    </source>
</evidence>
<name>A0A914AW55_PATMI</name>
<feature type="domain" description="Small ribosomal subunit protein uS7" evidence="5">
    <location>
        <begin position="73"/>
        <end position="223"/>
    </location>
</feature>
<dbReference type="GeneID" id="119737790"/>
<comment type="similarity">
    <text evidence="1 4">Belongs to the universal ribosomal protein uS7 family.</text>
</comment>
<dbReference type="CTD" id="51081"/>
<dbReference type="OMA" id="HELHKQC"/>
<evidence type="ECO:0000256" key="3">
    <source>
        <dbReference type="ARBA" id="ARBA00023274"/>
    </source>
</evidence>
<dbReference type="Gene3D" id="1.10.455.10">
    <property type="entry name" value="Ribosomal protein S7 domain"/>
    <property type="match status" value="1"/>
</dbReference>
<dbReference type="InterPro" id="IPR023798">
    <property type="entry name" value="Ribosomal_uS7_dom"/>
</dbReference>
<reference evidence="6" key="1">
    <citation type="submission" date="2022-11" db="UniProtKB">
        <authorList>
            <consortium name="EnsemblMetazoa"/>
        </authorList>
    </citation>
    <scope>IDENTIFICATION</scope>
</reference>
<sequence>MALPMGTARVFLKLSFSEANYGVWIPGLVQVRHSRYPRHHARAVVNLKAYQDDKLPIDISTPVRAAKCDKSSSALFYDPLVNKFVNVMNKRGKKQTFQKIMDRTMENVKREQILKYNKAPEVEKSSIETDPRVIFYKAIENCKPLMGLAVVKKGGKNYQVPTPLDAPRQRFLAMKWILDECSTKPLKVHMPEKLSSELLDAYNNTGKVVKRKHDLHKQCEANRAYAHFRWW</sequence>
<keyword evidence="3 4" id="KW-0687">Ribonucleoprotein</keyword>
<protein>
    <recommendedName>
        <fullName evidence="5">Small ribosomal subunit protein uS7 domain-containing protein</fullName>
    </recommendedName>
</protein>
<dbReference type="CDD" id="cd14870">
    <property type="entry name" value="uS7_Mitochondria_Mammalian"/>
    <property type="match status" value="1"/>
</dbReference>
<dbReference type="GO" id="GO:0005840">
    <property type="term" value="C:ribosome"/>
    <property type="evidence" value="ECO:0007669"/>
    <property type="project" value="UniProtKB-KW"/>
</dbReference>
<dbReference type="InterPro" id="IPR020606">
    <property type="entry name" value="Ribosomal_uS7_CS"/>
</dbReference>
<evidence type="ECO:0000313" key="6">
    <source>
        <dbReference type="EnsemblMetazoa" id="XP_038068330.1"/>
    </source>
</evidence>
<dbReference type="GO" id="GO:0003735">
    <property type="term" value="F:structural constituent of ribosome"/>
    <property type="evidence" value="ECO:0007669"/>
    <property type="project" value="InterPro"/>
</dbReference>
<dbReference type="RefSeq" id="XP_038068330.1">
    <property type="nucleotide sequence ID" value="XM_038212402.1"/>
</dbReference>
<keyword evidence="2 4" id="KW-0689">Ribosomal protein</keyword>
<dbReference type="EnsemblMetazoa" id="XM_038212402.1">
    <property type="protein sequence ID" value="XP_038068330.1"/>
    <property type="gene ID" value="LOC119737790"/>
</dbReference>
<dbReference type="PANTHER" id="PTHR11205">
    <property type="entry name" value="RIBOSOMAL PROTEIN S7"/>
    <property type="match status" value="1"/>
</dbReference>
<dbReference type="PROSITE" id="PS00052">
    <property type="entry name" value="RIBOSOMAL_S7"/>
    <property type="match status" value="1"/>
</dbReference>
<evidence type="ECO:0000256" key="4">
    <source>
        <dbReference type="RuleBase" id="RU003619"/>
    </source>
</evidence>
<evidence type="ECO:0000256" key="2">
    <source>
        <dbReference type="ARBA" id="ARBA00022980"/>
    </source>
</evidence>
<dbReference type="Pfam" id="PF00177">
    <property type="entry name" value="Ribosomal_S7"/>
    <property type="match status" value="1"/>
</dbReference>
<evidence type="ECO:0000256" key="1">
    <source>
        <dbReference type="ARBA" id="ARBA00007151"/>
    </source>
</evidence>
<dbReference type="GO" id="GO:0006412">
    <property type="term" value="P:translation"/>
    <property type="evidence" value="ECO:0007669"/>
    <property type="project" value="InterPro"/>
</dbReference>
<proteinExistence type="inferred from homology"/>
<dbReference type="GO" id="GO:0003723">
    <property type="term" value="F:RNA binding"/>
    <property type="evidence" value="ECO:0007669"/>
    <property type="project" value="InterPro"/>
</dbReference>
<dbReference type="InterPro" id="IPR036823">
    <property type="entry name" value="Ribosomal_uS7_dom_sf"/>
</dbReference>
<dbReference type="Proteomes" id="UP000887568">
    <property type="component" value="Unplaced"/>
</dbReference>
<dbReference type="OrthoDB" id="9972728at2759"/>
<dbReference type="AlphaFoldDB" id="A0A914AW55"/>
<accession>A0A914AW55</accession>
<dbReference type="InterPro" id="IPR000235">
    <property type="entry name" value="Ribosomal_uS7"/>
</dbReference>
<organism evidence="6 7">
    <name type="scientific">Patiria miniata</name>
    <name type="common">Bat star</name>
    <name type="synonym">Asterina miniata</name>
    <dbReference type="NCBI Taxonomy" id="46514"/>
    <lineage>
        <taxon>Eukaryota</taxon>
        <taxon>Metazoa</taxon>
        <taxon>Echinodermata</taxon>
        <taxon>Eleutherozoa</taxon>
        <taxon>Asterozoa</taxon>
        <taxon>Asteroidea</taxon>
        <taxon>Valvatacea</taxon>
        <taxon>Valvatida</taxon>
        <taxon>Asterinidae</taxon>
        <taxon>Patiria</taxon>
    </lineage>
</organism>
<evidence type="ECO:0000259" key="5">
    <source>
        <dbReference type="Pfam" id="PF00177"/>
    </source>
</evidence>
<keyword evidence="7" id="KW-1185">Reference proteome</keyword>
<dbReference type="SUPFAM" id="SSF47973">
    <property type="entry name" value="Ribosomal protein S7"/>
    <property type="match status" value="1"/>
</dbReference>